<proteinExistence type="predicted"/>
<comment type="caution">
    <text evidence="1">The sequence shown here is derived from an EMBL/GenBank/DDBJ whole genome shotgun (WGS) entry which is preliminary data.</text>
</comment>
<protein>
    <submittedName>
        <fullName evidence="1">Uncharacterized protein</fullName>
    </submittedName>
</protein>
<dbReference type="AlphaFoldDB" id="A0A2K1FTA4"/>
<accession>A0A2K1FTA4</accession>
<evidence type="ECO:0000313" key="2">
    <source>
        <dbReference type="Proteomes" id="UP000236268"/>
    </source>
</evidence>
<dbReference type="EMBL" id="POWG01000042">
    <property type="protein sequence ID" value="PNQ95760.1"/>
    <property type="molecule type" value="Genomic_DNA"/>
</dbReference>
<reference evidence="1 2" key="1">
    <citation type="submission" date="2018-01" db="EMBL/GenBank/DDBJ databases">
        <title>Whole genome sequence of Azospirillum brasilense REC3 isolated from strawberry roots.</title>
        <authorList>
            <person name="Fontana C.A."/>
            <person name="Salazar S.M."/>
            <person name="Bassi D."/>
            <person name="Puglisi E."/>
            <person name="Lovaisa N.C."/>
            <person name="Toffoli L.M."/>
            <person name="Pedraza R."/>
            <person name="Cocconcelli P.S."/>
        </authorList>
    </citation>
    <scope>NUCLEOTIDE SEQUENCE [LARGE SCALE GENOMIC DNA]</scope>
    <source>
        <strain evidence="1 2">REC3</strain>
        <plasmid evidence="1">p25unnamed</plasmid>
    </source>
</reference>
<keyword evidence="1" id="KW-0614">Plasmid</keyword>
<evidence type="ECO:0000313" key="1">
    <source>
        <dbReference type="EMBL" id="PNQ95760.1"/>
    </source>
</evidence>
<sequence length="67" mass="7568">MHGGSGRRLRAGQKAPWTPQPAALEWGRWFNPWHLLKPVDSIPLVEAESALPRSSRRRWLGGLTQAK</sequence>
<organism evidence="1 2">
    <name type="scientific">Azospirillum argentinense</name>
    <dbReference type="NCBI Taxonomy" id="2970906"/>
    <lineage>
        <taxon>Bacteria</taxon>
        <taxon>Pseudomonadati</taxon>
        <taxon>Pseudomonadota</taxon>
        <taxon>Alphaproteobacteria</taxon>
        <taxon>Rhodospirillales</taxon>
        <taxon>Azospirillaceae</taxon>
        <taxon>Azospirillum</taxon>
    </lineage>
</organism>
<geneLocation type="plasmid" evidence="1">
    <name>p25unnamed</name>
</geneLocation>
<gene>
    <name evidence="1" type="ORF">C1S70_27365</name>
</gene>
<name>A0A2K1FTA4_9PROT</name>
<dbReference type="Proteomes" id="UP000236268">
    <property type="component" value="Unassembled WGS sequence"/>
</dbReference>